<dbReference type="InterPro" id="IPR051260">
    <property type="entry name" value="Diverse_substr_monoxygenases"/>
</dbReference>
<dbReference type="PANTHER" id="PTHR30011">
    <property type="entry name" value="ALKANESULFONATE MONOOXYGENASE-RELATED"/>
    <property type="match status" value="1"/>
</dbReference>
<dbReference type="Gene3D" id="3.20.20.30">
    <property type="entry name" value="Luciferase-like domain"/>
    <property type="match status" value="1"/>
</dbReference>
<keyword evidence="4" id="KW-0503">Monooxygenase</keyword>
<dbReference type="InterPro" id="IPR016215">
    <property type="entry name" value="NTA_MOA"/>
</dbReference>
<dbReference type="Proteomes" id="UP001209083">
    <property type="component" value="Chromosome"/>
</dbReference>
<evidence type="ECO:0000256" key="5">
    <source>
        <dbReference type="ARBA" id="ARBA00033748"/>
    </source>
</evidence>
<dbReference type="PIRSF" id="PIRSF000337">
    <property type="entry name" value="NTA_MOA"/>
    <property type="match status" value="1"/>
</dbReference>
<evidence type="ECO:0000313" key="8">
    <source>
        <dbReference type="Proteomes" id="UP001209083"/>
    </source>
</evidence>
<dbReference type="Pfam" id="PF00296">
    <property type="entry name" value="Bac_luciferase"/>
    <property type="match status" value="1"/>
</dbReference>
<keyword evidence="2" id="KW-0288">FMN</keyword>
<dbReference type="InterPro" id="IPR036661">
    <property type="entry name" value="Luciferase-like_sf"/>
</dbReference>
<sequence>MTNFIIGVGLDIGTAGTRPQDVAERLSGATQLRAAQRLEAAGIDLLTLGDSLDALPPDDSVFHARLDALNLFSWLGPQTSRIGLIPTVTVTHTEPFLIGTATATLDYSARARSGWQVGVSTAGSEAGNVGRRRAADSDSVWREASEVVDVVRKLWDSWEEGAEIRDQATGRFLDLGQVHYVDFEGTDSVGETFTVKGPSIVPRPPQGNPVVTIAVDDEPSLHVAAQCADLVLLPISDAQPELESLPRKLDELRRAIVAAGRSAQDVRILGSLRYSAVGAGSGFTGGHDLSERAAGWRGLGLDGLHLLPDSLDDGVSAIVDELIPALRAAGVLDGQAADAETLRQRLGLPAAQNQYARR</sequence>
<keyword evidence="8" id="KW-1185">Reference proteome</keyword>
<keyword evidence="3" id="KW-0560">Oxidoreductase</keyword>
<keyword evidence="1" id="KW-0285">Flavoprotein</keyword>
<protein>
    <submittedName>
        <fullName evidence="7">LLM class flavin-dependent oxidoreductase</fullName>
    </submittedName>
</protein>
<dbReference type="EMBL" id="CP090958">
    <property type="protein sequence ID" value="WGW11262.1"/>
    <property type="molecule type" value="Genomic_DNA"/>
</dbReference>
<dbReference type="PANTHER" id="PTHR30011:SF16">
    <property type="entry name" value="C2H2 FINGER DOMAIN TRANSCRIPTION FACTOR (EUROFUNG)-RELATED"/>
    <property type="match status" value="1"/>
</dbReference>
<comment type="similarity">
    <text evidence="5">Belongs to the NtaA/SnaA/DszA monooxygenase family.</text>
</comment>
<evidence type="ECO:0000313" key="7">
    <source>
        <dbReference type="EMBL" id="WGW11262.1"/>
    </source>
</evidence>
<evidence type="ECO:0000256" key="1">
    <source>
        <dbReference type="ARBA" id="ARBA00022630"/>
    </source>
</evidence>
<reference evidence="7 8" key="1">
    <citation type="submission" date="2023-05" db="EMBL/GenBank/DDBJ databases">
        <title>Lithophilousrod everest ZFBP1038 complete genpme.</title>
        <authorList>
            <person name="Tian M."/>
        </authorList>
    </citation>
    <scope>NUCLEOTIDE SEQUENCE [LARGE SCALE GENOMIC DNA]</scope>
    <source>
        <strain evidence="7 8">ZFBP1038</strain>
    </source>
</reference>
<dbReference type="RefSeq" id="WP_349638047.1">
    <property type="nucleotide sequence ID" value="NZ_CP090958.1"/>
</dbReference>
<evidence type="ECO:0000259" key="6">
    <source>
        <dbReference type="Pfam" id="PF00296"/>
    </source>
</evidence>
<organism evidence="7 8">
    <name type="scientific">Saxibacter everestensis</name>
    <dbReference type="NCBI Taxonomy" id="2909229"/>
    <lineage>
        <taxon>Bacteria</taxon>
        <taxon>Bacillati</taxon>
        <taxon>Actinomycetota</taxon>
        <taxon>Actinomycetes</taxon>
        <taxon>Micrococcales</taxon>
        <taxon>Brevibacteriaceae</taxon>
        <taxon>Saxibacter</taxon>
    </lineage>
</organism>
<feature type="domain" description="Luciferase-like" evidence="6">
    <location>
        <begin position="27"/>
        <end position="272"/>
    </location>
</feature>
<dbReference type="SUPFAM" id="SSF51679">
    <property type="entry name" value="Bacterial luciferase-like"/>
    <property type="match status" value="1"/>
</dbReference>
<proteinExistence type="inferred from homology"/>
<gene>
    <name evidence="7" type="ORF">LWF01_14365</name>
</gene>
<evidence type="ECO:0000256" key="4">
    <source>
        <dbReference type="ARBA" id="ARBA00023033"/>
    </source>
</evidence>
<accession>A0ABY8QQN4</accession>
<dbReference type="InterPro" id="IPR011251">
    <property type="entry name" value="Luciferase-like_dom"/>
</dbReference>
<evidence type="ECO:0000256" key="3">
    <source>
        <dbReference type="ARBA" id="ARBA00023002"/>
    </source>
</evidence>
<evidence type="ECO:0000256" key="2">
    <source>
        <dbReference type="ARBA" id="ARBA00022643"/>
    </source>
</evidence>
<name>A0ABY8QQN4_9MICO</name>